<keyword evidence="3" id="KW-1185">Reference proteome</keyword>
<feature type="chain" id="PRO_5046959198" description="Aspartyl protease" evidence="1">
    <location>
        <begin position="22"/>
        <end position="306"/>
    </location>
</feature>
<evidence type="ECO:0000256" key="1">
    <source>
        <dbReference type="SAM" id="SignalP"/>
    </source>
</evidence>
<reference evidence="2 3" key="1">
    <citation type="submission" date="2023-02" db="EMBL/GenBank/DDBJ databases">
        <title>Genome sequence of Sphingobacterium sp. KACC 22765.</title>
        <authorList>
            <person name="Kim S."/>
            <person name="Heo J."/>
            <person name="Kwon S.-W."/>
        </authorList>
    </citation>
    <scope>NUCLEOTIDE SEQUENCE [LARGE SCALE GENOMIC DNA]</scope>
    <source>
        <strain evidence="2 3">KACC 22765</strain>
    </source>
</reference>
<sequence>MRRPLLSYIILFFLVSTLAQAKVPSRCLVIDTIPFERTAYNNLIMDAVLNKTNSVRLMFHTASNDVTLVAESAAKLKSIRFEETVGGVKSWGGESNDSRMSLNNAIDIASLSWLKIPIWEDLTSGQGTDGKFGLGLLQGKVVTLDFDSSYMLVSDNLPVDIAIYEKLPLSVENGNLFVNIRCSDGKLEWENRFLIHTGYAGALMFDDEFVVEHRLDSVLHPVGEKVLHDAFGNAVVSKKVVVPSVKLGQEQLTNVAAGYFKGATGLQRISILGGDFLKRFNLVIDADRAFIYLKPSRLFTTAFTSL</sequence>
<protein>
    <recommendedName>
        <fullName evidence="4">Aspartyl protease</fullName>
    </recommendedName>
</protein>
<evidence type="ECO:0008006" key="4">
    <source>
        <dbReference type="Google" id="ProtNLM"/>
    </source>
</evidence>
<dbReference type="InterPro" id="IPR021109">
    <property type="entry name" value="Peptidase_aspartic_dom_sf"/>
</dbReference>
<name>A0ABY7WD58_9SPHI</name>
<keyword evidence="1" id="KW-0732">Signal</keyword>
<dbReference type="Gene3D" id="2.40.70.10">
    <property type="entry name" value="Acid Proteases"/>
    <property type="match status" value="1"/>
</dbReference>
<evidence type="ECO:0000313" key="2">
    <source>
        <dbReference type="EMBL" id="WDF67596.1"/>
    </source>
</evidence>
<gene>
    <name evidence="2" type="ORF">PQ465_14950</name>
</gene>
<accession>A0ABY7WD58</accession>
<organism evidence="2 3">
    <name type="scientific">Sphingobacterium oryzagri</name>
    <dbReference type="NCBI Taxonomy" id="3025669"/>
    <lineage>
        <taxon>Bacteria</taxon>
        <taxon>Pseudomonadati</taxon>
        <taxon>Bacteroidota</taxon>
        <taxon>Sphingobacteriia</taxon>
        <taxon>Sphingobacteriales</taxon>
        <taxon>Sphingobacteriaceae</taxon>
        <taxon>Sphingobacterium</taxon>
    </lineage>
</organism>
<evidence type="ECO:0000313" key="3">
    <source>
        <dbReference type="Proteomes" id="UP001221558"/>
    </source>
</evidence>
<dbReference type="Proteomes" id="UP001221558">
    <property type="component" value="Chromosome"/>
</dbReference>
<dbReference type="RefSeq" id="WP_274266324.1">
    <property type="nucleotide sequence ID" value="NZ_CP117880.1"/>
</dbReference>
<proteinExistence type="predicted"/>
<dbReference type="EMBL" id="CP117880">
    <property type="protein sequence ID" value="WDF67596.1"/>
    <property type="molecule type" value="Genomic_DNA"/>
</dbReference>
<feature type="signal peptide" evidence="1">
    <location>
        <begin position="1"/>
        <end position="21"/>
    </location>
</feature>